<dbReference type="Pfam" id="PF03795">
    <property type="entry name" value="YCII"/>
    <property type="match status" value="1"/>
</dbReference>
<gene>
    <name evidence="3" type="ORF">HYN43_020700</name>
</gene>
<comment type="similarity">
    <text evidence="1">Belongs to the YciI family.</text>
</comment>
<sequence length="118" mass="12998">MEKFMFLFRGGDTHVHGAEDSKEVKAYIQSWITWMQGLGQKGILAGGEPLQTTGKQVSGKDKVVTDGPFMEAKEMIGGYLIVNAKDINEAVEIAKGCPIFEENGKVEVRPVQIQNLEN</sequence>
<evidence type="ECO:0000313" key="4">
    <source>
        <dbReference type="Proteomes" id="UP000270046"/>
    </source>
</evidence>
<organism evidence="3 4">
    <name type="scientific">Mucilaginibacter celer</name>
    <dbReference type="NCBI Taxonomy" id="2305508"/>
    <lineage>
        <taxon>Bacteria</taxon>
        <taxon>Pseudomonadati</taxon>
        <taxon>Bacteroidota</taxon>
        <taxon>Sphingobacteriia</taxon>
        <taxon>Sphingobacteriales</taxon>
        <taxon>Sphingobacteriaceae</taxon>
        <taxon>Mucilaginibacter</taxon>
    </lineage>
</organism>
<dbReference type="Gene3D" id="3.30.70.1060">
    <property type="entry name" value="Dimeric alpha+beta barrel"/>
    <property type="match status" value="1"/>
</dbReference>
<dbReference type="OrthoDB" id="7782105at2"/>
<dbReference type="EMBL" id="CP032869">
    <property type="protein sequence ID" value="AYL97564.1"/>
    <property type="molecule type" value="Genomic_DNA"/>
</dbReference>
<dbReference type="SUPFAM" id="SSF54909">
    <property type="entry name" value="Dimeric alpha+beta barrel"/>
    <property type="match status" value="1"/>
</dbReference>
<evidence type="ECO:0000313" key="3">
    <source>
        <dbReference type="EMBL" id="AYL97564.1"/>
    </source>
</evidence>
<dbReference type="InterPro" id="IPR005545">
    <property type="entry name" value="YCII"/>
</dbReference>
<dbReference type="PANTHER" id="PTHR35174:SF1">
    <property type="entry name" value="BLL0086 PROTEIN"/>
    <property type="match status" value="1"/>
</dbReference>
<evidence type="ECO:0000256" key="1">
    <source>
        <dbReference type="ARBA" id="ARBA00007689"/>
    </source>
</evidence>
<dbReference type="KEGG" id="muh:HYN43_020700"/>
<dbReference type="RefSeq" id="WP_119411130.1">
    <property type="nucleotide sequence ID" value="NZ_CP032869.1"/>
</dbReference>
<reference evidence="3 4" key="1">
    <citation type="submission" date="2018-10" db="EMBL/GenBank/DDBJ databases">
        <title>Genome sequencing of Mucilaginibacter sp. HYN0043.</title>
        <authorList>
            <person name="Kim M."/>
            <person name="Yi H."/>
        </authorList>
    </citation>
    <scope>NUCLEOTIDE SEQUENCE [LARGE SCALE GENOMIC DNA]</scope>
    <source>
        <strain evidence="3 4">HYN0043</strain>
    </source>
</reference>
<accession>A0A494VRM3</accession>
<dbReference type="PANTHER" id="PTHR35174">
    <property type="entry name" value="BLL7171 PROTEIN-RELATED"/>
    <property type="match status" value="1"/>
</dbReference>
<proteinExistence type="inferred from homology"/>
<evidence type="ECO:0000259" key="2">
    <source>
        <dbReference type="Pfam" id="PF03795"/>
    </source>
</evidence>
<dbReference type="Proteomes" id="UP000270046">
    <property type="component" value="Chromosome"/>
</dbReference>
<dbReference type="InterPro" id="IPR011008">
    <property type="entry name" value="Dimeric_a/b-barrel"/>
</dbReference>
<protein>
    <recommendedName>
        <fullName evidence="2">YCII-related domain-containing protein</fullName>
    </recommendedName>
</protein>
<keyword evidence="4" id="KW-1185">Reference proteome</keyword>
<name>A0A494VRM3_9SPHI</name>
<dbReference type="AlphaFoldDB" id="A0A494VRM3"/>
<feature type="domain" description="YCII-related" evidence="2">
    <location>
        <begin position="22"/>
        <end position="111"/>
    </location>
</feature>